<proteinExistence type="predicted"/>
<evidence type="ECO:0000256" key="1">
    <source>
        <dbReference type="SAM" id="Coils"/>
    </source>
</evidence>
<keyword evidence="2" id="KW-1133">Transmembrane helix</keyword>
<dbReference type="GO" id="GO:0016787">
    <property type="term" value="F:hydrolase activity"/>
    <property type="evidence" value="ECO:0007669"/>
    <property type="project" value="UniProtKB-KW"/>
</dbReference>
<dbReference type="EMBL" id="MU003778">
    <property type="protein sequence ID" value="KAF2723147.1"/>
    <property type="molecule type" value="Genomic_DNA"/>
</dbReference>
<dbReference type="Pfam" id="PF01926">
    <property type="entry name" value="MMR_HSR1"/>
    <property type="match status" value="1"/>
</dbReference>
<dbReference type="OrthoDB" id="8954335at2759"/>
<comment type="caution">
    <text evidence="4">The sequence shown here is derived from an EMBL/GenBank/DDBJ whole genome shotgun (WGS) entry which is preliminary data.</text>
</comment>
<dbReference type="InterPro" id="IPR027417">
    <property type="entry name" value="P-loop_NTPase"/>
</dbReference>
<keyword evidence="4" id="KW-0378">Hydrolase</keyword>
<dbReference type="Gene3D" id="3.40.50.300">
    <property type="entry name" value="P-loop containing nucleotide triphosphate hydrolases"/>
    <property type="match status" value="1"/>
</dbReference>
<feature type="domain" description="G" evidence="3">
    <location>
        <begin position="12"/>
        <end position="81"/>
    </location>
</feature>
<dbReference type="GO" id="GO:0005525">
    <property type="term" value="F:GTP binding"/>
    <property type="evidence" value="ECO:0007669"/>
    <property type="project" value="InterPro"/>
</dbReference>
<evidence type="ECO:0000256" key="2">
    <source>
        <dbReference type="SAM" id="Phobius"/>
    </source>
</evidence>
<keyword evidence="5" id="KW-1185">Reference proteome</keyword>
<gene>
    <name evidence="4" type="ORF">K431DRAFT_345028</name>
</gene>
<accession>A0A9P4UP73</accession>
<dbReference type="Proteomes" id="UP000799441">
    <property type="component" value="Unassembled WGS sequence"/>
</dbReference>
<feature type="coiled-coil region" evidence="1">
    <location>
        <begin position="227"/>
        <end position="316"/>
    </location>
</feature>
<keyword evidence="2" id="KW-0812">Transmembrane</keyword>
<dbReference type="AlphaFoldDB" id="A0A9P4UP73"/>
<keyword evidence="1" id="KW-0175">Coiled coil</keyword>
<evidence type="ECO:0000313" key="4">
    <source>
        <dbReference type="EMBL" id="KAF2723147.1"/>
    </source>
</evidence>
<evidence type="ECO:0000259" key="3">
    <source>
        <dbReference type="Pfam" id="PF01926"/>
    </source>
</evidence>
<dbReference type="SUPFAM" id="SSF52540">
    <property type="entry name" value="P-loop containing nucleoside triphosphate hydrolases"/>
    <property type="match status" value="1"/>
</dbReference>
<dbReference type="InterPro" id="IPR006073">
    <property type="entry name" value="GTP-bd"/>
</dbReference>
<feature type="transmembrane region" description="Helical" evidence="2">
    <location>
        <begin position="360"/>
        <end position="381"/>
    </location>
</feature>
<name>A0A9P4UP73_9PEZI</name>
<protein>
    <submittedName>
        <fullName evidence="4">P-loop containing nucleoside triphosphate hydrolase protein</fullName>
    </submittedName>
</protein>
<sequence>MKSESQDSSPVRVAVMGVTGSGKSTFIRAASQLDEVKVGHGWESCTAIVEPFDFTYKGRKITLIDTPGFNDTNKTETEVLREIADWLDSTYRNPPHQKLNGLIYVQSILDPRMYGSSLRNLKMFKDLCGLDPMKNVTLVTTRWAMVRMTESEDKASQNEIDLETKEELWAPMMEMGAKMRRFQDSTESALEILDLFLKKDPVVLQIQSELVDHGRNLIETSAGHTVNEEILQLQKKYAAELEQVQKEMEVALQQKDKDVQMALEKAKQEWQRKIDRIAADQEMLQYERRSEARRWSNEMQSIKAFYEKKMEQLSAQGDLDFDATVQKLRANDGKLRKEQRVAMHQEIDEMKKKPKSERTGVKLILALLPAVGSVVLALLGLSPIGLFGC</sequence>
<reference evidence="4" key="1">
    <citation type="journal article" date="2020" name="Stud. Mycol.">
        <title>101 Dothideomycetes genomes: a test case for predicting lifestyles and emergence of pathogens.</title>
        <authorList>
            <person name="Haridas S."/>
            <person name="Albert R."/>
            <person name="Binder M."/>
            <person name="Bloem J."/>
            <person name="Labutti K."/>
            <person name="Salamov A."/>
            <person name="Andreopoulos B."/>
            <person name="Baker S."/>
            <person name="Barry K."/>
            <person name="Bills G."/>
            <person name="Bluhm B."/>
            <person name="Cannon C."/>
            <person name="Castanera R."/>
            <person name="Culley D."/>
            <person name="Daum C."/>
            <person name="Ezra D."/>
            <person name="Gonzalez J."/>
            <person name="Henrissat B."/>
            <person name="Kuo A."/>
            <person name="Liang C."/>
            <person name="Lipzen A."/>
            <person name="Lutzoni F."/>
            <person name="Magnuson J."/>
            <person name="Mondo S."/>
            <person name="Nolan M."/>
            <person name="Ohm R."/>
            <person name="Pangilinan J."/>
            <person name="Park H.-J."/>
            <person name="Ramirez L."/>
            <person name="Alfaro M."/>
            <person name="Sun H."/>
            <person name="Tritt A."/>
            <person name="Yoshinaga Y."/>
            <person name="Zwiers L.-H."/>
            <person name="Turgeon B."/>
            <person name="Goodwin S."/>
            <person name="Spatafora J."/>
            <person name="Crous P."/>
            <person name="Grigoriev I."/>
        </authorList>
    </citation>
    <scope>NUCLEOTIDE SEQUENCE</scope>
    <source>
        <strain evidence="4">CBS 116435</strain>
    </source>
</reference>
<keyword evidence="2" id="KW-0472">Membrane</keyword>
<organism evidence="4 5">
    <name type="scientific">Polychaeton citri CBS 116435</name>
    <dbReference type="NCBI Taxonomy" id="1314669"/>
    <lineage>
        <taxon>Eukaryota</taxon>
        <taxon>Fungi</taxon>
        <taxon>Dikarya</taxon>
        <taxon>Ascomycota</taxon>
        <taxon>Pezizomycotina</taxon>
        <taxon>Dothideomycetes</taxon>
        <taxon>Dothideomycetidae</taxon>
        <taxon>Capnodiales</taxon>
        <taxon>Capnodiaceae</taxon>
        <taxon>Polychaeton</taxon>
    </lineage>
</organism>
<evidence type="ECO:0000313" key="5">
    <source>
        <dbReference type="Proteomes" id="UP000799441"/>
    </source>
</evidence>